<evidence type="ECO:0000313" key="1">
    <source>
        <dbReference type="EMBL" id="KAF2409694.1"/>
    </source>
</evidence>
<evidence type="ECO:0000313" key="3">
    <source>
        <dbReference type="Proteomes" id="UP000182470"/>
    </source>
</evidence>
<organism evidence="2 3">
    <name type="scientific">Pseudomonas antarctica</name>
    <dbReference type="NCBI Taxonomy" id="219572"/>
    <lineage>
        <taxon>Bacteria</taxon>
        <taxon>Pseudomonadati</taxon>
        <taxon>Pseudomonadota</taxon>
        <taxon>Gammaproteobacteria</taxon>
        <taxon>Pseudomonadales</taxon>
        <taxon>Pseudomonadaceae</taxon>
        <taxon>Pseudomonas</taxon>
    </lineage>
</organism>
<protein>
    <submittedName>
        <fullName evidence="2">Uncharacterized protein</fullName>
    </submittedName>
</protein>
<evidence type="ECO:0000313" key="2">
    <source>
        <dbReference type="EMBL" id="SDM89879.1"/>
    </source>
</evidence>
<accession>A0A1G9WZJ0</accession>
<dbReference type="AlphaFoldDB" id="A0A1G9WZJ0"/>
<reference evidence="1 4" key="1">
    <citation type="submission" date="2015-01" db="EMBL/GenBank/DDBJ databases">
        <title>Genome Sequence of Pseudomonas antarctica CMS 35.</title>
        <authorList>
            <person name="Voget S."/>
            <person name="Chow J."/>
            <person name="Daniel R."/>
            <person name="Streit W."/>
        </authorList>
    </citation>
    <scope>NUCLEOTIDE SEQUENCE [LARGE SCALE GENOMIC DNA]</scope>
    <source>
        <strain evidence="1 4">CMS 35</strain>
    </source>
</reference>
<dbReference type="EMBL" id="LT629704">
    <property type="protein sequence ID" value="SDM89879.1"/>
    <property type="molecule type" value="Genomic_DNA"/>
</dbReference>
<gene>
    <name evidence="1" type="ORF">PSAN_21090</name>
    <name evidence="2" type="ORF">SAMN04490179_1481</name>
</gene>
<reference evidence="2 3" key="2">
    <citation type="submission" date="2016-10" db="EMBL/GenBank/DDBJ databases">
        <authorList>
            <person name="de Groot N.N."/>
        </authorList>
    </citation>
    <scope>NUCLEOTIDE SEQUENCE [LARGE SCALE GENOMIC DNA]</scope>
    <source>
        <strain evidence="2 3">BS2772</strain>
    </source>
</reference>
<name>A0A1G9WZJ0_9PSED</name>
<sequence length="54" mass="6439">MKKMKLYAVILPWLYFQNFSFYYEQTMPGSGADSSTYIRVNSNFEQPLKVGRRH</sequence>
<proteinExistence type="predicted"/>
<dbReference type="Proteomes" id="UP000182470">
    <property type="component" value="Chromosome I"/>
</dbReference>
<dbReference type="EMBL" id="JXDI01000001">
    <property type="protein sequence ID" value="KAF2409694.1"/>
    <property type="molecule type" value="Genomic_DNA"/>
</dbReference>
<evidence type="ECO:0000313" key="4">
    <source>
        <dbReference type="Proteomes" id="UP000748067"/>
    </source>
</evidence>
<dbReference type="Proteomes" id="UP000748067">
    <property type="component" value="Unassembled WGS sequence"/>
</dbReference>
<keyword evidence="4" id="KW-1185">Reference proteome</keyword>